<protein>
    <recommendedName>
        <fullName evidence="4">DUF1580 domain-containing protein</fullName>
    </recommendedName>
</protein>
<evidence type="ECO:0000256" key="1">
    <source>
        <dbReference type="SAM" id="MobiDB-lite"/>
    </source>
</evidence>
<evidence type="ECO:0008006" key="4">
    <source>
        <dbReference type="Google" id="ProtNLM"/>
    </source>
</evidence>
<proteinExistence type="predicted"/>
<accession>A0A5C6D481</accession>
<feature type="region of interest" description="Disordered" evidence="1">
    <location>
        <begin position="71"/>
        <end position="96"/>
    </location>
</feature>
<evidence type="ECO:0000313" key="2">
    <source>
        <dbReference type="EMBL" id="TWU29649.1"/>
    </source>
</evidence>
<reference evidence="2 3" key="1">
    <citation type="submission" date="2019-02" db="EMBL/GenBank/DDBJ databases">
        <title>Deep-cultivation of Planctomycetes and their phenomic and genomic characterization uncovers novel biology.</title>
        <authorList>
            <person name="Wiegand S."/>
            <person name="Jogler M."/>
            <person name="Boedeker C."/>
            <person name="Pinto D."/>
            <person name="Vollmers J."/>
            <person name="Rivas-Marin E."/>
            <person name="Kohn T."/>
            <person name="Peeters S.H."/>
            <person name="Heuer A."/>
            <person name="Rast P."/>
            <person name="Oberbeckmann S."/>
            <person name="Bunk B."/>
            <person name="Jeske O."/>
            <person name="Meyerdierks A."/>
            <person name="Storesund J.E."/>
            <person name="Kallscheuer N."/>
            <person name="Luecker S."/>
            <person name="Lage O.M."/>
            <person name="Pohl T."/>
            <person name="Merkel B.J."/>
            <person name="Hornburger P."/>
            <person name="Mueller R.-W."/>
            <person name="Bruemmer F."/>
            <person name="Labrenz M."/>
            <person name="Spormann A.M."/>
            <person name="Op Den Camp H."/>
            <person name="Overmann J."/>
            <person name="Amann R."/>
            <person name="Jetten M.S.M."/>
            <person name="Mascher T."/>
            <person name="Medema M.H."/>
            <person name="Devos D.P."/>
            <person name="Kaster A.-K."/>
            <person name="Ovreas L."/>
            <person name="Rohde M."/>
            <person name="Galperin M.Y."/>
            <person name="Jogler C."/>
        </authorList>
    </citation>
    <scope>NUCLEOTIDE SEQUENCE [LARGE SCALE GENOMIC DNA]</scope>
    <source>
        <strain evidence="2 3">Pla144</strain>
    </source>
</reference>
<dbReference type="EMBL" id="SJPS01000001">
    <property type="protein sequence ID" value="TWU29649.1"/>
    <property type="molecule type" value="Genomic_DNA"/>
</dbReference>
<sequence length="96" mass="10654">MKLNEKLFPLAKAYELAFGVRPNPSTCQRHRLHGINGVKLETAKYGGRRMTSVEAVQRFITSVTAAADGPVCPPRTNRQREAAISKAERDCERDGL</sequence>
<gene>
    <name evidence="2" type="ORF">Pla144_04280</name>
</gene>
<organism evidence="2 3">
    <name type="scientific">Bythopirellula polymerisocia</name>
    <dbReference type="NCBI Taxonomy" id="2528003"/>
    <lineage>
        <taxon>Bacteria</taxon>
        <taxon>Pseudomonadati</taxon>
        <taxon>Planctomycetota</taxon>
        <taxon>Planctomycetia</taxon>
        <taxon>Pirellulales</taxon>
        <taxon>Lacipirellulaceae</taxon>
        <taxon>Bythopirellula</taxon>
    </lineage>
</organism>
<name>A0A5C6D481_9BACT</name>
<dbReference type="OrthoDB" id="290434at2"/>
<dbReference type="RefSeq" id="WP_146447643.1">
    <property type="nucleotide sequence ID" value="NZ_SJPS01000001.1"/>
</dbReference>
<dbReference type="AlphaFoldDB" id="A0A5C6D481"/>
<evidence type="ECO:0000313" key="3">
    <source>
        <dbReference type="Proteomes" id="UP000318437"/>
    </source>
</evidence>
<comment type="caution">
    <text evidence="2">The sequence shown here is derived from an EMBL/GenBank/DDBJ whole genome shotgun (WGS) entry which is preliminary data.</text>
</comment>
<keyword evidence="3" id="KW-1185">Reference proteome</keyword>
<feature type="compositionally biased region" description="Basic and acidic residues" evidence="1">
    <location>
        <begin position="78"/>
        <end position="96"/>
    </location>
</feature>
<dbReference type="Proteomes" id="UP000318437">
    <property type="component" value="Unassembled WGS sequence"/>
</dbReference>
<dbReference type="Pfam" id="PF07618">
    <property type="entry name" value="DUF1580"/>
    <property type="match status" value="1"/>
</dbReference>
<dbReference type="InterPro" id="IPR011474">
    <property type="entry name" value="DUF1580"/>
</dbReference>